<protein>
    <recommendedName>
        <fullName evidence="4">TcpE family protein</fullName>
    </recommendedName>
</protein>
<evidence type="ECO:0000313" key="2">
    <source>
        <dbReference type="EMBL" id="SEB79179.1"/>
    </source>
</evidence>
<gene>
    <name evidence="2" type="ORF">SAMN04490239_1677</name>
</gene>
<evidence type="ECO:0000313" key="3">
    <source>
        <dbReference type="Proteomes" id="UP000183561"/>
    </source>
</evidence>
<dbReference type="AlphaFoldDB" id="A0A1H4M827"/>
<accession>A0A1H4M827</accession>
<dbReference type="OrthoDB" id="4481052at2"/>
<proteinExistence type="predicted"/>
<evidence type="ECO:0000256" key="1">
    <source>
        <dbReference type="SAM" id="Phobius"/>
    </source>
</evidence>
<keyword evidence="1" id="KW-0472">Membrane</keyword>
<dbReference type="Proteomes" id="UP000183561">
    <property type="component" value="Unassembled WGS sequence"/>
</dbReference>
<name>A0A1H4M827_9NOCA</name>
<reference evidence="3" key="1">
    <citation type="submission" date="2016-10" db="EMBL/GenBank/DDBJ databases">
        <authorList>
            <person name="Varghese N."/>
            <person name="Submissions S."/>
        </authorList>
    </citation>
    <scope>NUCLEOTIDE SEQUENCE [LARGE SCALE GENOMIC DNA]</scope>
    <source>
        <strain evidence="3">DSM 44498</strain>
    </source>
</reference>
<organism evidence="2 3">
    <name type="scientific">Rhodococcus koreensis</name>
    <dbReference type="NCBI Taxonomy" id="99653"/>
    <lineage>
        <taxon>Bacteria</taxon>
        <taxon>Bacillati</taxon>
        <taxon>Actinomycetota</taxon>
        <taxon>Actinomycetes</taxon>
        <taxon>Mycobacteriales</taxon>
        <taxon>Nocardiaceae</taxon>
        <taxon>Rhodococcus</taxon>
    </lineage>
</organism>
<evidence type="ECO:0008006" key="4">
    <source>
        <dbReference type="Google" id="ProtNLM"/>
    </source>
</evidence>
<keyword evidence="3" id="KW-1185">Reference proteome</keyword>
<dbReference type="EMBL" id="FNSV01000005">
    <property type="protein sequence ID" value="SEB79179.1"/>
    <property type="molecule type" value="Genomic_DNA"/>
</dbReference>
<keyword evidence="1" id="KW-0812">Transmembrane</keyword>
<feature type="transmembrane region" description="Helical" evidence="1">
    <location>
        <begin position="29"/>
        <end position="50"/>
    </location>
</feature>
<sequence length="132" mass="14845">MINNDDLLYRVDRHYLGPTGYTFPVRIRYTALAVGVLVFIAVFLIARAILHLPLGFRPLMLMLLVTVFVTHHIAKYVTPDRPLRSVLQAAFNDLNAPRPPKAGETVFVTLPDRLTAGTRPDTVRIDGEDAHR</sequence>
<dbReference type="RefSeq" id="WP_072949440.1">
    <property type="nucleotide sequence ID" value="NZ_FNSV01000005.1"/>
</dbReference>
<keyword evidence="1" id="KW-1133">Transmembrane helix</keyword>